<evidence type="ECO:0008006" key="6">
    <source>
        <dbReference type="Google" id="ProtNLM"/>
    </source>
</evidence>
<keyword evidence="5" id="KW-1185">Reference proteome</keyword>
<organism evidence="4 5">
    <name type="scientific">Eragrostis curvula</name>
    <name type="common">weeping love grass</name>
    <dbReference type="NCBI Taxonomy" id="38414"/>
    <lineage>
        <taxon>Eukaryota</taxon>
        <taxon>Viridiplantae</taxon>
        <taxon>Streptophyta</taxon>
        <taxon>Embryophyta</taxon>
        <taxon>Tracheophyta</taxon>
        <taxon>Spermatophyta</taxon>
        <taxon>Magnoliopsida</taxon>
        <taxon>Liliopsida</taxon>
        <taxon>Poales</taxon>
        <taxon>Poaceae</taxon>
        <taxon>PACMAD clade</taxon>
        <taxon>Chloridoideae</taxon>
        <taxon>Eragrostideae</taxon>
        <taxon>Eragrostidinae</taxon>
        <taxon>Eragrostis</taxon>
    </lineage>
</organism>
<evidence type="ECO:0000256" key="1">
    <source>
        <dbReference type="ARBA" id="ARBA00008138"/>
    </source>
</evidence>
<dbReference type="InterPro" id="IPR007213">
    <property type="entry name" value="Ppm1/Ppm2/Tcmp"/>
</dbReference>
<name>A0A5J9W9Z6_9POAL</name>
<evidence type="ECO:0000313" key="5">
    <source>
        <dbReference type="Proteomes" id="UP000324897"/>
    </source>
</evidence>
<proteinExistence type="inferred from homology"/>
<dbReference type="InterPro" id="IPR011610">
    <property type="entry name" value="SAM_mthyl_Trfase_ML2640-like"/>
</dbReference>
<dbReference type="PANTHER" id="PTHR43619:SF8">
    <property type="entry name" value="LEUCINE CARBOXYL METHYLTRANSFERASE"/>
    <property type="match status" value="1"/>
</dbReference>
<dbReference type="InterPro" id="IPR029063">
    <property type="entry name" value="SAM-dependent_MTases_sf"/>
</dbReference>
<dbReference type="Pfam" id="PF04072">
    <property type="entry name" value="LCM"/>
    <property type="match status" value="1"/>
</dbReference>
<dbReference type="GO" id="GO:0032259">
    <property type="term" value="P:methylation"/>
    <property type="evidence" value="ECO:0007669"/>
    <property type="project" value="UniProtKB-KW"/>
</dbReference>
<dbReference type="NCBIfam" id="TIGR00027">
    <property type="entry name" value="mthyl_TIGR00027"/>
    <property type="match status" value="1"/>
</dbReference>
<comment type="caution">
    <text evidence="4">The sequence shown here is derived from an EMBL/GenBank/DDBJ whole genome shotgun (WGS) entry which is preliminary data.</text>
</comment>
<dbReference type="Gene3D" id="3.40.50.150">
    <property type="entry name" value="Vaccinia Virus protein VP39"/>
    <property type="match status" value="1"/>
</dbReference>
<comment type="similarity">
    <text evidence="1">Belongs to the UPF0677 family.</text>
</comment>
<feature type="non-terminal residue" evidence="4">
    <location>
        <position position="1"/>
    </location>
</feature>
<dbReference type="PANTHER" id="PTHR43619">
    <property type="entry name" value="S-ADENOSYL-L-METHIONINE-DEPENDENT METHYLTRANSFERASE YKTD-RELATED"/>
    <property type="match status" value="1"/>
</dbReference>
<evidence type="ECO:0000256" key="3">
    <source>
        <dbReference type="ARBA" id="ARBA00022679"/>
    </source>
</evidence>
<dbReference type="GO" id="GO:0008168">
    <property type="term" value="F:methyltransferase activity"/>
    <property type="evidence" value="ECO:0007669"/>
    <property type="project" value="UniProtKB-KW"/>
</dbReference>
<dbReference type="SUPFAM" id="SSF53335">
    <property type="entry name" value="S-adenosyl-L-methionine-dependent methyltransferases"/>
    <property type="match status" value="1"/>
</dbReference>
<keyword evidence="3" id="KW-0808">Transferase</keyword>
<keyword evidence="2" id="KW-0489">Methyltransferase</keyword>
<accession>A0A5J9W9Z6</accession>
<dbReference type="AlphaFoldDB" id="A0A5J9W9Z6"/>
<dbReference type="EMBL" id="RWGY01000004">
    <property type="protein sequence ID" value="TVU44791.1"/>
    <property type="molecule type" value="Genomic_DNA"/>
</dbReference>
<protein>
    <recommendedName>
        <fullName evidence="6">S-adenosyl-L-methionine-dependent methyltransferase</fullName>
    </recommendedName>
</protein>
<reference evidence="4 5" key="1">
    <citation type="journal article" date="2019" name="Sci. Rep.">
        <title>A high-quality genome of Eragrostis curvula grass provides insights into Poaceae evolution and supports new strategies to enhance forage quality.</title>
        <authorList>
            <person name="Carballo J."/>
            <person name="Santos B.A.C.M."/>
            <person name="Zappacosta D."/>
            <person name="Garbus I."/>
            <person name="Selva J.P."/>
            <person name="Gallo C.A."/>
            <person name="Diaz A."/>
            <person name="Albertini E."/>
            <person name="Caccamo M."/>
            <person name="Echenique V."/>
        </authorList>
    </citation>
    <scope>NUCLEOTIDE SEQUENCE [LARGE SCALE GENOMIC DNA]</scope>
    <source>
        <strain evidence="5">cv. Victoria</strain>
        <tissue evidence="4">Leaf</tissue>
    </source>
</reference>
<dbReference type="OrthoDB" id="203237at2759"/>
<dbReference type="Gramene" id="TVU44791">
    <property type="protein sequence ID" value="TVU44791"/>
    <property type="gene ID" value="EJB05_04247"/>
</dbReference>
<dbReference type="Proteomes" id="UP000324897">
    <property type="component" value="Chromosome 5"/>
</dbReference>
<evidence type="ECO:0000313" key="4">
    <source>
        <dbReference type="EMBL" id="TVU44791.1"/>
    </source>
</evidence>
<evidence type="ECO:0000256" key="2">
    <source>
        <dbReference type="ARBA" id="ARBA00022603"/>
    </source>
</evidence>
<sequence>MLLYTPATCYAHCVAVQGGVVRQRGRLLQAMSSEEEKVKAACVVNGTDEMAAKRSGAVPSSKEENKVEALVANGSNSVEAEHGGGVGEEDDAEAEAEFAAVMAQLAPAGVRALHARVEAEWGPVLQSACQTAAARALWARAVRDPAAAVLAGERFLRGLRDKMRRDERAGAREVHGVMIAVRTLWFDARIEAAVHALGGAPQVVLLGAGMDARAYRLSCLKECTVFELDFPELLEMKSDLLHEAMSSENHQKFTMMAKSLIRVPANIQDADWITKLQSYGYVPERNTIWVLEGIIYYLQDAQAMQVLETIAASCTSASTVLLADFMNKNTTSLSPTMYHFYHDSPELLLPSIGFSQVTLSQIGDPQAHFGLLSHPENLFDKLRRLPRSVEINPEDGTPCCRLYFVEASASPDASPDDQTR</sequence>
<gene>
    <name evidence="4" type="ORF">EJB05_04247</name>
</gene>